<dbReference type="Gene3D" id="3.30.1370.210">
    <property type="match status" value="1"/>
</dbReference>
<dbReference type="SUPFAM" id="SSF90229">
    <property type="entry name" value="CCCH zinc finger"/>
    <property type="match status" value="1"/>
</dbReference>
<evidence type="ECO:0000256" key="1">
    <source>
        <dbReference type="ARBA" id="ARBA00022723"/>
    </source>
</evidence>
<evidence type="ECO:0000259" key="5">
    <source>
        <dbReference type="PROSITE" id="PS50103"/>
    </source>
</evidence>
<feature type="zinc finger region" description="C3H1-type" evidence="4">
    <location>
        <begin position="175"/>
        <end position="202"/>
    </location>
</feature>
<dbReference type="OrthoDB" id="59941at2759"/>
<organism evidence="6 7">
    <name type="scientific">Trifolium subterraneum</name>
    <name type="common">Subterranean clover</name>
    <dbReference type="NCBI Taxonomy" id="3900"/>
    <lineage>
        <taxon>Eukaryota</taxon>
        <taxon>Viridiplantae</taxon>
        <taxon>Streptophyta</taxon>
        <taxon>Embryophyta</taxon>
        <taxon>Tracheophyta</taxon>
        <taxon>Spermatophyta</taxon>
        <taxon>Magnoliopsida</taxon>
        <taxon>eudicotyledons</taxon>
        <taxon>Gunneridae</taxon>
        <taxon>Pentapetalae</taxon>
        <taxon>rosids</taxon>
        <taxon>fabids</taxon>
        <taxon>Fabales</taxon>
        <taxon>Fabaceae</taxon>
        <taxon>Papilionoideae</taxon>
        <taxon>50 kb inversion clade</taxon>
        <taxon>NPAAA clade</taxon>
        <taxon>Hologalegina</taxon>
        <taxon>IRL clade</taxon>
        <taxon>Trifolieae</taxon>
        <taxon>Trifolium</taxon>
    </lineage>
</organism>
<evidence type="ECO:0000313" key="6">
    <source>
        <dbReference type="EMBL" id="GAU40946.1"/>
    </source>
</evidence>
<dbReference type="PANTHER" id="PTHR44489:SF1">
    <property type="entry name" value="ZINC FINGER CCCH DOMAIN-CONTAINING PROTEIN 63"/>
    <property type="match status" value="1"/>
</dbReference>
<feature type="domain" description="C3H1-type" evidence="5">
    <location>
        <begin position="175"/>
        <end position="202"/>
    </location>
</feature>
<keyword evidence="7" id="KW-1185">Reference proteome</keyword>
<protein>
    <recommendedName>
        <fullName evidence="5">C3H1-type domain-containing protein</fullName>
    </recommendedName>
</protein>
<evidence type="ECO:0000313" key="7">
    <source>
        <dbReference type="Proteomes" id="UP000242715"/>
    </source>
</evidence>
<dbReference type="InterPro" id="IPR000571">
    <property type="entry name" value="Znf_CCCH"/>
</dbReference>
<dbReference type="InterPro" id="IPR036855">
    <property type="entry name" value="Znf_CCCH_sf"/>
</dbReference>
<keyword evidence="3 4" id="KW-0862">Zinc</keyword>
<dbReference type="AlphaFoldDB" id="A0A2Z6NB39"/>
<dbReference type="GO" id="GO:0008270">
    <property type="term" value="F:zinc ion binding"/>
    <property type="evidence" value="ECO:0007669"/>
    <property type="project" value="UniProtKB-KW"/>
</dbReference>
<feature type="zinc finger region" description="C3H1-type" evidence="4">
    <location>
        <begin position="19"/>
        <end position="40"/>
    </location>
</feature>
<dbReference type="Proteomes" id="UP000242715">
    <property type="component" value="Unassembled WGS sequence"/>
</dbReference>
<keyword evidence="2 4" id="KW-0863">Zinc-finger</keyword>
<evidence type="ECO:0000256" key="3">
    <source>
        <dbReference type="ARBA" id="ARBA00022833"/>
    </source>
</evidence>
<dbReference type="PANTHER" id="PTHR44489">
    <property type="match status" value="1"/>
</dbReference>
<dbReference type="InterPro" id="IPR044715">
    <property type="entry name" value="WDR86-like"/>
</dbReference>
<evidence type="ECO:0000256" key="2">
    <source>
        <dbReference type="ARBA" id="ARBA00022771"/>
    </source>
</evidence>
<feature type="domain" description="C3H1-type" evidence="5">
    <location>
        <begin position="19"/>
        <end position="40"/>
    </location>
</feature>
<evidence type="ECO:0000256" key="4">
    <source>
        <dbReference type="PROSITE-ProRule" id="PRU00723"/>
    </source>
</evidence>
<keyword evidence="1 4" id="KW-0479">Metal-binding</keyword>
<accession>A0A2Z6NB39</accession>
<proteinExistence type="predicted"/>
<reference evidence="7" key="1">
    <citation type="journal article" date="2017" name="Front. Plant Sci.">
        <title>Climate Clever Clovers: New Paradigm to Reduce the Environmental Footprint of Ruminants by Breeding Low Methanogenic Forages Utilizing Haplotype Variation.</title>
        <authorList>
            <person name="Kaur P."/>
            <person name="Appels R."/>
            <person name="Bayer P.E."/>
            <person name="Keeble-Gagnere G."/>
            <person name="Wang J."/>
            <person name="Hirakawa H."/>
            <person name="Shirasawa K."/>
            <person name="Vercoe P."/>
            <person name="Stefanova K."/>
            <person name="Durmic Z."/>
            <person name="Nichols P."/>
            <person name="Revell C."/>
            <person name="Isobe S.N."/>
            <person name="Edwards D."/>
            <person name="Erskine W."/>
        </authorList>
    </citation>
    <scope>NUCLEOTIDE SEQUENCE [LARGE SCALE GENOMIC DNA]</scope>
    <source>
        <strain evidence="7">cv. Daliak</strain>
    </source>
</reference>
<gene>
    <name evidence="6" type="ORF">TSUD_348830</name>
</gene>
<name>A0A2Z6NB39_TRISU</name>
<dbReference type="EMBL" id="DF973834">
    <property type="protein sequence ID" value="GAU40946.1"/>
    <property type="molecule type" value="Genomic_DNA"/>
</dbReference>
<dbReference type="PROSITE" id="PS50103">
    <property type="entry name" value="ZF_C3H1"/>
    <property type="match status" value="2"/>
</dbReference>
<dbReference type="SMART" id="SM00356">
    <property type="entry name" value="ZnF_C3H1"/>
    <property type="match status" value="2"/>
</dbReference>
<sequence length="269" mass="29373">MATKVTKWKRFDGRIIPTTCYYWLNGKCNRNPCRFLHSQPSSPSAAYVNCNGRKRCSDSENSLPKRKLKVAVWNRKTEVVEAAQNSSPTLSTEVVEAAQSSSPTLSTEVVEAAQSLSPTLSIEVVEASQSSSPTLSKEVVEAAQGSSPTLSTEVVEAAQGSSPTLSTEVVEAAQSSLPTLCKYWIKGNCAHGDKCLDIHSWSGLKVKRKLSMWHIRTMWKTFSERGRLFARQEVRSIEKGPGGLIFTGDGTGLVTVSKWSEESNKVEAA</sequence>